<keyword evidence="8" id="KW-1185">Reference proteome</keyword>
<name>K0SAJ4_THAOC</name>
<evidence type="ECO:0000256" key="1">
    <source>
        <dbReference type="ARBA" id="ARBA00004651"/>
    </source>
</evidence>
<dbReference type="AlphaFoldDB" id="K0SAJ4"/>
<feature type="transmembrane region" description="Helical" evidence="6">
    <location>
        <begin position="110"/>
        <end position="128"/>
    </location>
</feature>
<comment type="caution">
    <text evidence="7">The sequence shown here is derived from an EMBL/GenBank/DDBJ whole genome shotgun (WGS) entry which is preliminary data.</text>
</comment>
<evidence type="ECO:0000256" key="6">
    <source>
        <dbReference type="SAM" id="Phobius"/>
    </source>
</evidence>
<keyword evidence="6" id="KW-0812">Transmembrane</keyword>
<evidence type="ECO:0000256" key="5">
    <source>
        <dbReference type="SAM" id="MobiDB-lite"/>
    </source>
</evidence>
<gene>
    <name evidence="7" type="ORF">THAOC_16222</name>
</gene>
<dbReference type="EMBL" id="AGNL01018411">
    <property type="protein sequence ID" value="EJK63138.1"/>
    <property type="molecule type" value="Genomic_DNA"/>
</dbReference>
<dbReference type="Gene3D" id="1.20.1250.20">
    <property type="entry name" value="MFS general substrate transporter like domains"/>
    <property type="match status" value="1"/>
</dbReference>
<dbReference type="SUPFAM" id="SSF103473">
    <property type="entry name" value="MFS general substrate transporter"/>
    <property type="match status" value="1"/>
</dbReference>
<feature type="transmembrane region" description="Helical" evidence="6">
    <location>
        <begin position="48"/>
        <end position="69"/>
    </location>
</feature>
<keyword evidence="3" id="KW-1003">Cell membrane</keyword>
<feature type="region of interest" description="Disordered" evidence="5">
    <location>
        <begin position="139"/>
        <end position="159"/>
    </location>
</feature>
<evidence type="ECO:0008006" key="9">
    <source>
        <dbReference type="Google" id="ProtNLM"/>
    </source>
</evidence>
<reference evidence="7 8" key="1">
    <citation type="journal article" date="2012" name="Genome Biol.">
        <title>Genome and low-iron response of an oceanic diatom adapted to chronic iron limitation.</title>
        <authorList>
            <person name="Lommer M."/>
            <person name="Specht M."/>
            <person name="Roy A.S."/>
            <person name="Kraemer L."/>
            <person name="Andreson R."/>
            <person name="Gutowska M.A."/>
            <person name="Wolf J."/>
            <person name="Bergner S.V."/>
            <person name="Schilhabel M.B."/>
            <person name="Klostermeier U.C."/>
            <person name="Beiko R.G."/>
            <person name="Rosenstiel P."/>
            <person name="Hippler M."/>
            <person name="Laroche J."/>
        </authorList>
    </citation>
    <scope>NUCLEOTIDE SEQUENCE [LARGE SCALE GENOMIC DNA]</scope>
    <source>
        <strain evidence="7 8">CCMP1005</strain>
    </source>
</reference>
<feature type="transmembrane region" description="Helical" evidence="6">
    <location>
        <begin position="21"/>
        <end position="42"/>
    </location>
</feature>
<dbReference type="Pfam" id="PF07690">
    <property type="entry name" value="MFS_1"/>
    <property type="match status" value="1"/>
</dbReference>
<dbReference type="eggNOG" id="ENOG502S1J1">
    <property type="taxonomic scope" value="Eukaryota"/>
</dbReference>
<accession>K0SAJ4</accession>
<keyword evidence="6" id="KW-1133">Transmembrane helix</keyword>
<evidence type="ECO:0000313" key="8">
    <source>
        <dbReference type="Proteomes" id="UP000266841"/>
    </source>
</evidence>
<dbReference type="OrthoDB" id="5296287at2759"/>
<evidence type="ECO:0000256" key="2">
    <source>
        <dbReference type="ARBA" id="ARBA00022448"/>
    </source>
</evidence>
<evidence type="ECO:0000256" key="4">
    <source>
        <dbReference type="ARBA" id="ARBA00022847"/>
    </source>
</evidence>
<evidence type="ECO:0000313" key="7">
    <source>
        <dbReference type="EMBL" id="EJK63138.1"/>
    </source>
</evidence>
<dbReference type="InterPro" id="IPR051084">
    <property type="entry name" value="H+-coupled_symporters"/>
</dbReference>
<keyword evidence="2" id="KW-0813">Transport</keyword>
<dbReference type="PANTHER" id="PTHR43528">
    <property type="entry name" value="ALPHA-KETOGLUTARATE PERMEASE"/>
    <property type="match status" value="1"/>
</dbReference>
<protein>
    <recommendedName>
        <fullName evidence="9">Major facilitator superfamily (MFS) profile domain-containing protein</fullName>
    </recommendedName>
</protein>
<dbReference type="PANTHER" id="PTHR43528:SF1">
    <property type="entry name" value="ALPHA-KETOGLUTARATE PERMEASE"/>
    <property type="match status" value="1"/>
</dbReference>
<dbReference type="GO" id="GO:0015293">
    <property type="term" value="F:symporter activity"/>
    <property type="evidence" value="ECO:0007669"/>
    <property type="project" value="UniProtKB-KW"/>
</dbReference>
<dbReference type="Proteomes" id="UP000266841">
    <property type="component" value="Unassembled WGS sequence"/>
</dbReference>
<organism evidence="7 8">
    <name type="scientific">Thalassiosira oceanica</name>
    <name type="common">Marine diatom</name>
    <dbReference type="NCBI Taxonomy" id="159749"/>
    <lineage>
        <taxon>Eukaryota</taxon>
        <taxon>Sar</taxon>
        <taxon>Stramenopiles</taxon>
        <taxon>Ochrophyta</taxon>
        <taxon>Bacillariophyta</taxon>
        <taxon>Coscinodiscophyceae</taxon>
        <taxon>Thalassiosirophycidae</taxon>
        <taxon>Thalassiosirales</taxon>
        <taxon>Thalassiosiraceae</taxon>
        <taxon>Thalassiosira</taxon>
    </lineage>
</organism>
<keyword evidence="4" id="KW-0769">Symport</keyword>
<dbReference type="GO" id="GO:0005886">
    <property type="term" value="C:plasma membrane"/>
    <property type="evidence" value="ECO:0007669"/>
    <property type="project" value="UniProtKB-SubCell"/>
</dbReference>
<dbReference type="InterPro" id="IPR011701">
    <property type="entry name" value="MFS"/>
</dbReference>
<proteinExistence type="predicted"/>
<keyword evidence="6" id="KW-0472">Membrane</keyword>
<comment type="subcellular location">
    <subcellularLocation>
        <location evidence="1">Cell membrane</location>
        <topology evidence="1">Multi-pass membrane protein</topology>
    </subcellularLocation>
</comment>
<dbReference type="InterPro" id="IPR036259">
    <property type="entry name" value="MFS_trans_sf"/>
</dbReference>
<sequence>MDDIIDPPIEGDIIGRVKTMAIGAIGLGAFGPIMLLAISHGVPVQAIFAQWCLGIFLCFYGGPISAWLVEKFPPKIRLTSASLGYDVAHSTASAFSPLIATVLARNVGHAAPGILYTFFAILGLVGLLSATTIHQDGGVVEGGTKSDTKTDATQSGGGELHLEEDIDTIDKEIV</sequence>
<evidence type="ECO:0000256" key="3">
    <source>
        <dbReference type="ARBA" id="ARBA00022475"/>
    </source>
</evidence>